<dbReference type="AlphaFoldDB" id="W7X655"/>
<dbReference type="KEGG" id="tet:TTHERM_001027579"/>
<name>W7X655_TETTS</name>
<dbReference type="GeneID" id="24441462"/>
<gene>
    <name evidence="1" type="ORF">TTHERM_001027579</name>
</gene>
<organism evidence="1 2">
    <name type="scientific">Tetrahymena thermophila (strain SB210)</name>
    <dbReference type="NCBI Taxonomy" id="312017"/>
    <lineage>
        <taxon>Eukaryota</taxon>
        <taxon>Sar</taxon>
        <taxon>Alveolata</taxon>
        <taxon>Ciliophora</taxon>
        <taxon>Intramacronucleata</taxon>
        <taxon>Oligohymenophorea</taxon>
        <taxon>Hymenostomatida</taxon>
        <taxon>Tetrahymenina</taxon>
        <taxon>Tetrahymenidae</taxon>
        <taxon>Tetrahymena</taxon>
    </lineage>
</organism>
<sequence>MDQSESSDSTQLLKTMTLEELDFESFSEQALLNLRKELLHLGADCEFQRVFIKDFGLNKIQFYLQDRNSEFQEFKFILKNCEVGSIDQFNNCNQTIQLERDYIFNEINGNQFSMVMFNEDTKQIQLCIYSAIQKILHCLEHNKKQFILNSEMQYQSMQHFQQTQCYDSLSQQDKQNYKLKYNFKVQPLLYCENITTYCFSFQNGDQFDDEEINDIERGEQVDYSKYFEFKIGNNQFEQINN</sequence>
<dbReference type="RefSeq" id="XP_012654579.1">
    <property type="nucleotide sequence ID" value="XM_012799125.1"/>
</dbReference>
<keyword evidence="2" id="KW-1185">Reference proteome</keyword>
<dbReference type="InParanoid" id="W7X655"/>
<reference evidence="2" key="1">
    <citation type="journal article" date="2006" name="PLoS Biol.">
        <title>Macronuclear genome sequence of the ciliate Tetrahymena thermophila, a model eukaryote.</title>
        <authorList>
            <person name="Eisen J.A."/>
            <person name="Coyne R.S."/>
            <person name="Wu M."/>
            <person name="Wu D."/>
            <person name="Thiagarajan M."/>
            <person name="Wortman J.R."/>
            <person name="Badger J.H."/>
            <person name="Ren Q."/>
            <person name="Amedeo P."/>
            <person name="Jones K.M."/>
            <person name="Tallon L.J."/>
            <person name="Delcher A.L."/>
            <person name="Salzberg S.L."/>
            <person name="Silva J.C."/>
            <person name="Haas B.J."/>
            <person name="Majoros W.H."/>
            <person name="Farzad M."/>
            <person name="Carlton J.M."/>
            <person name="Smith R.K. Jr."/>
            <person name="Garg J."/>
            <person name="Pearlman R.E."/>
            <person name="Karrer K.M."/>
            <person name="Sun L."/>
            <person name="Manning G."/>
            <person name="Elde N.C."/>
            <person name="Turkewitz A.P."/>
            <person name="Asai D.J."/>
            <person name="Wilkes D.E."/>
            <person name="Wang Y."/>
            <person name="Cai H."/>
            <person name="Collins K."/>
            <person name="Stewart B.A."/>
            <person name="Lee S.R."/>
            <person name="Wilamowska K."/>
            <person name="Weinberg Z."/>
            <person name="Ruzzo W.L."/>
            <person name="Wloga D."/>
            <person name="Gaertig J."/>
            <person name="Frankel J."/>
            <person name="Tsao C.-C."/>
            <person name="Gorovsky M.A."/>
            <person name="Keeling P.J."/>
            <person name="Waller R.F."/>
            <person name="Patron N.J."/>
            <person name="Cherry J.M."/>
            <person name="Stover N.A."/>
            <person name="Krieger C.J."/>
            <person name="del Toro C."/>
            <person name="Ryder H.F."/>
            <person name="Williamson S.C."/>
            <person name="Barbeau R.A."/>
            <person name="Hamilton E.P."/>
            <person name="Orias E."/>
        </authorList>
    </citation>
    <scope>NUCLEOTIDE SEQUENCE [LARGE SCALE GENOMIC DNA]</scope>
    <source>
        <strain evidence="2">SB210</strain>
    </source>
</reference>
<evidence type="ECO:0000313" key="1">
    <source>
        <dbReference type="EMBL" id="EWS72882.1"/>
    </source>
</evidence>
<dbReference type="EMBL" id="GG662566">
    <property type="protein sequence ID" value="EWS72882.1"/>
    <property type="molecule type" value="Genomic_DNA"/>
</dbReference>
<accession>W7X655</accession>
<protein>
    <submittedName>
        <fullName evidence="1">Uncharacterized protein</fullName>
    </submittedName>
</protein>
<proteinExistence type="predicted"/>
<dbReference type="Proteomes" id="UP000009168">
    <property type="component" value="Unassembled WGS sequence"/>
</dbReference>
<evidence type="ECO:0000313" key="2">
    <source>
        <dbReference type="Proteomes" id="UP000009168"/>
    </source>
</evidence>